<evidence type="ECO:0000259" key="2">
    <source>
        <dbReference type="PROSITE" id="PS51737"/>
    </source>
</evidence>
<gene>
    <name evidence="3" type="ORF">ACFQ1E_15255</name>
</gene>
<feature type="domain" description="Recombinase" evidence="2">
    <location>
        <begin position="200"/>
        <end position="324"/>
    </location>
</feature>
<dbReference type="InterPro" id="IPR036162">
    <property type="entry name" value="Resolvase-like_N_sf"/>
</dbReference>
<proteinExistence type="predicted"/>
<protein>
    <submittedName>
        <fullName evidence="3">Recombinase family protein</fullName>
    </submittedName>
</protein>
<keyword evidence="4" id="KW-1185">Reference proteome</keyword>
<name>A0ABW3H8T2_9SPHN</name>
<dbReference type="InterPro" id="IPR006119">
    <property type="entry name" value="Resolv_N"/>
</dbReference>
<dbReference type="PROSITE" id="PS51736">
    <property type="entry name" value="RECOMBINASES_3"/>
    <property type="match status" value="1"/>
</dbReference>
<accession>A0ABW3H8T2</accession>
<dbReference type="InterPro" id="IPR038109">
    <property type="entry name" value="DNA_bind_recomb_sf"/>
</dbReference>
<organism evidence="3 4">
    <name type="scientific">Sphingomonas canadensis</name>
    <dbReference type="NCBI Taxonomy" id="1219257"/>
    <lineage>
        <taxon>Bacteria</taxon>
        <taxon>Pseudomonadati</taxon>
        <taxon>Pseudomonadota</taxon>
        <taxon>Alphaproteobacteria</taxon>
        <taxon>Sphingomonadales</taxon>
        <taxon>Sphingomonadaceae</taxon>
        <taxon>Sphingomonas</taxon>
    </lineage>
</organism>
<dbReference type="SMART" id="SM00857">
    <property type="entry name" value="Resolvase"/>
    <property type="match status" value="1"/>
</dbReference>
<comment type="caution">
    <text evidence="3">The sequence shown here is derived from an EMBL/GenBank/DDBJ whole genome shotgun (WGS) entry which is preliminary data.</text>
</comment>
<sequence>MVIEWRTGEDGQSGEKPLKRAAEYVRMSTEHQKYSTDNQSAEIRAYAARRGFEIVRTYADEGKSGLRIDGRDSFQQLLSDIQSGNADFEAILVYDVSRWGRFQDPNEASHYVWLCKSAGISIHYCAEQVENDGSMGSSIVTTVKQVMAGEYSRELSIKVFKGQCRLITLGYRQGGPPGFGLRRMLVDEHGNQKGLLDRGEHKSIATDRVVLVEGPDEEVALVREIYRQFVEDQRSERQIADWLNAQGIMSDLERPWSRGAVHQILINEKYVGHNVWGRTSFKLKTKHVRNDPSEWIRHDSAFPAIVPQPLFDAARLVIDQRSQRLSDEEMLALLADILAKNGSLSGLIIDEYEDGPSSSAYQSRFGSLLRAYSLVGYVPDHDYRYLEINRALRRMHPSIVKDVIEGVRAAGGTAIQNLENDTLLINEEITASIVIARCKLTRGGSRRWKIRLDESLRPDITICVRMDEENMHAHDYYILPRMTLAEGVLRLADHNGLSLDAFRFESLDGFFTLAERAPFRKAA</sequence>
<dbReference type="Proteomes" id="UP001596977">
    <property type="component" value="Unassembled WGS sequence"/>
</dbReference>
<evidence type="ECO:0000313" key="3">
    <source>
        <dbReference type="EMBL" id="MFD0947704.1"/>
    </source>
</evidence>
<dbReference type="RefSeq" id="WP_264945464.1">
    <property type="nucleotide sequence ID" value="NZ_JAPDRA010000008.1"/>
</dbReference>
<evidence type="ECO:0000259" key="1">
    <source>
        <dbReference type="PROSITE" id="PS51736"/>
    </source>
</evidence>
<dbReference type="InterPro" id="IPR050639">
    <property type="entry name" value="SSR_resolvase"/>
</dbReference>
<dbReference type="Gene3D" id="3.90.1750.20">
    <property type="entry name" value="Putative Large Serine Recombinase, Chain B, Domain 2"/>
    <property type="match status" value="1"/>
</dbReference>
<dbReference type="PANTHER" id="PTHR30461">
    <property type="entry name" value="DNA-INVERTASE FROM LAMBDOID PROPHAGE"/>
    <property type="match status" value="1"/>
</dbReference>
<dbReference type="SUPFAM" id="SSF53041">
    <property type="entry name" value="Resolvase-like"/>
    <property type="match status" value="1"/>
</dbReference>
<dbReference type="PROSITE" id="PS51737">
    <property type="entry name" value="RECOMBINASE_DNA_BIND"/>
    <property type="match status" value="1"/>
</dbReference>
<dbReference type="Pfam" id="PF07508">
    <property type="entry name" value="Recombinase"/>
    <property type="match status" value="1"/>
</dbReference>
<dbReference type="PANTHER" id="PTHR30461:SF23">
    <property type="entry name" value="DNA RECOMBINASE-RELATED"/>
    <property type="match status" value="1"/>
</dbReference>
<reference evidence="4" key="1">
    <citation type="journal article" date="2019" name="Int. J. Syst. Evol. Microbiol.">
        <title>The Global Catalogue of Microorganisms (GCM) 10K type strain sequencing project: providing services to taxonomists for standard genome sequencing and annotation.</title>
        <authorList>
            <consortium name="The Broad Institute Genomics Platform"/>
            <consortium name="The Broad Institute Genome Sequencing Center for Infectious Disease"/>
            <person name="Wu L."/>
            <person name="Ma J."/>
        </authorList>
    </citation>
    <scope>NUCLEOTIDE SEQUENCE [LARGE SCALE GENOMIC DNA]</scope>
    <source>
        <strain evidence="4">CCUG 62982</strain>
    </source>
</reference>
<dbReference type="Gene3D" id="3.40.50.1390">
    <property type="entry name" value="Resolvase, N-terminal catalytic domain"/>
    <property type="match status" value="1"/>
</dbReference>
<feature type="domain" description="Resolvase/invertase-type recombinase catalytic" evidence="1">
    <location>
        <begin position="20"/>
        <end position="174"/>
    </location>
</feature>
<dbReference type="InterPro" id="IPR011109">
    <property type="entry name" value="DNA_bind_recombinase_dom"/>
</dbReference>
<dbReference type="CDD" id="cd00338">
    <property type="entry name" value="Ser_Recombinase"/>
    <property type="match status" value="1"/>
</dbReference>
<dbReference type="Pfam" id="PF00239">
    <property type="entry name" value="Resolvase"/>
    <property type="match status" value="1"/>
</dbReference>
<evidence type="ECO:0000313" key="4">
    <source>
        <dbReference type="Proteomes" id="UP001596977"/>
    </source>
</evidence>
<dbReference type="EMBL" id="JBHTJG010000008">
    <property type="protein sequence ID" value="MFD0947704.1"/>
    <property type="molecule type" value="Genomic_DNA"/>
</dbReference>